<keyword evidence="1" id="KW-0472">Membrane</keyword>
<protein>
    <submittedName>
        <fullName evidence="2">Uncharacterized protein</fullName>
    </submittedName>
</protein>
<organism evidence="2 3">
    <name type="scientific">Dawidia soli</name>
    <dbReference type="NCBI Taxonomy" id="2782352"/>
    <lineage>
        <taxon>Bacteria</taxon>
        <taxon>Pseudomonadati</taxon>
        <taxon>Bacteroidota</taxon>
        <taxon>Cytophagia</taxon>
        <taxon>Cytophagales</taxon>
        <taxon>Chryseotaleaceae</taxon>
        <taxon>Dawidia</taxon>
    </lineage>
</organism>
<sequence length="221" mass="25277">MLSRIKAILRDYDYDLFTRPYEVNIVGLRGRSTESNQFDDEIHVFYTKSDGKWNYHVFPATTDPGTYWLNNPAYPQGTAILPQGQYREAYAIGKHRSTYTALVQVLPLTVIRDYNRDSILDLFNGEKQTGLFGINIHRAEQSGTTAVIGRYSAGCQVFQNAQDFESFIALCRRHEALYGNRFTYTLIDFRAMTKVTFKRIMAGVTIAAGALLGWILKQQYL</sequence>
<keyword evidence="1" id="KW-0812">Transmembrane</keyword>
<proteinExistence type="predicted"/>
<reference evidence="2 3" key="1">
    <citation type="submission" date="2021-05" db="EMBL/GenBank/DDBJ databases">
        <title>A Polyphasic approach of four new species of the genus Ohtaekwangia: Ohtaekwangia histidinii sp. nov., Ohtaekwangia cretensis sp. nov., Ohtaekwangia indiensis sp. nov., Ohtaekwangia reichenbachii sp. nov. from diverse environment.</title>
        <authorList>
            <person name="Octaviana S."/>
        </authorList>
    </citation>
    <scope>NUCLEOTIDE SEQUENCE [LARGE SCALE GENOMIC DNA]</scope>
    <source>
        <strain evidence="2 3">PWU37</strain>
    </source>
</reference>
<gene>
    <name evidence="2" type="ORF">KK078_20085</name>
</gene>
<keyword evidence="3" id="KW-1185">Reference proteome</keyword>
<evidence type="ECO:0000313" key="3">
    <source>
        <dbReference type="Proteomes" id="UP001319180"/>
    </source>
</evidence>
<evidence type="ECO:0000256" key="1">
    <source>
        <dbReference type="SAM" id="Phobius"/>
    </source>
</evidence>
<keyword evidence="1" id="KW-1133">Transmembrane helix</keyword>
<comment type="caution">
    <text evidence="2">The sequence shown here is derived from an EMBL/GenBank/DDBJ whole genome shotgun (WGS) entry which is preliminary data.</text>
</comment>
<feature type="transmembrane region" description="Helical" evidence="1">
    <location>
        <begin position="200"/>
        <end position="216"/>
    </location>
</feature>
<evidence type="ECO:0000313" key="2">
    <source>
        <dbReference type="EMBL" id="MBT1688879.1"/>
    </source>
</evidence>
<dbReference type="Proteomes" id="UP001319180">
    <property type="component" value="Unassembled WGS sequence"/>
</dbReference>
<dbReference type="RefSeq" id="WP_254092106.1">
    <property type="nucleotide sequence ID" value="NZ_JAHESC010000032.1"/>
</dbReference>
<accession>A0AAP2GEZ9</accession>
<name>A0AAP2GEZ9_9BACT</name>
<dbReference type="AlphaFoldDB" id="A0AAP2GEZ9"/>
<dbReference type="EMBL" id="JAHESC010000032">
    <property type="protein sequence ID" value="MBT1688879.1"/>
    <property type="molecule type" value="Genomic_DNA"/>
</dbReference>